<dbReference type="PROSITE" id="PS50042">
    <property type="entry name" value="CNMP_BINDING_3"/>
    <property type="match status" value="1"/>
</dbReference>
<accession>A0A8S1RCN1</accession>
<dbReference type="Pfam" id="PF07885">
    <property type="entry name" value="Ion_trans_2"/>
    <property type="match status" value="1"/>
</dbReference>
<dbReference type="PANTHER" id="PTHR45689">
    <property type="entry name" value="I[[H]] CHANNEL, ISOFORM E"/>
    <property type="match status" value="1"/>
</dbReference>
<feature type="transmembrane region" description="Helical" evidence="1">
    <location>
        <begin position="349"/>
        <end position="367"/>
    </location>
</feature>
<keyword evidence="1" id="KW-1133">Transmembrane helix</keyword>
<dbReference type="OrthoDB" id="297496at2759"/>
<dbReference type="GO" id="GO:0098855">
    <property type="term" value="C:HCN channel complex"/>
    <property type="evidence" value="ECO:0007669"/>
    <property type="project" value="TreeGrafter"/>
</dbReference>
<comment type="caution">
    <text evidence="3">The sequence shown here is derived from an EMBL/GenBank/DDBJ whole genome shotgun (WGS) entry which is preliminary data.</text>
</comment>
<keyword evidence="1" id="KW-0812">Transmembrane</keyword>
<dbReference type="PANTHER" id="PTHR45689:SF5">
    <property type="entry name" value="I[[H]] CHANNEL, ISOFORM E"/>
    <property type="match status" value="1"/>
</dbReference>
<evidence type="ECO:0000256" key="1">
    <source>
        <dbReference type="SAM" id="Phobius"/>
    </source>
</evidence>
<protein>
    <recommendedName>
        <fullName evidence="2">Cyclic nucleotide-binding domain-containing protein</fullName>
    </recommendedName>
</protein>
<dbReference type="CDD" id="cd00038">
    <property type="entry name" value="CAP_ED"/>
    <property type="match status" value="1"/>
</dbReference>
<name>A0A8S1RCN1_9CILI</name>
<dbReference type="InterPro" id="IPR000595">
    <property type="entry name" value="cNMP-bd_dom"/>
</dbReference>
<evidence type="ECO:0000259" key="2">
    <source>
        <dbReference type="PROSITE" id="PS50042"/>
    </source>
</evidence>
<feature type="transmembrane region" description="Helical" evidence="1">
    <location>
        <begin position="223"/>
        <end position="249"/>
    </location>
</feature>
<keyword evidence="4" id="KW-1185">Reference proteome</keyword>
<organism evidence="3 4">
    <name type="scientific">Paramecium sonneborni</name>
    <dbReference type="NCBI Taxonomy" id="65129"/>
    <lineage>
        <taxon>Eukaryota</taxon>
        <taxon>Sar</taxon>
        <taxon>Alveolata</taxon>
        <taxon>Ciliophora</taxon>
        <taxon>Intramacronucleata</taxon>
        <taxon>Oligohymenophorea</taxon>
        <taxon>Peniculida</taxon>
        <taxon>Parameciidae</taxon>
        <taxon>Paramecium</taxon>
    </lineage>
</organism>
<reference evidence="3" key="1">
    <citation type="submission" date="2021-01" db="EMBL/GenBank/DDBJ databases">
        <authorList>
            <consortium name="Genoscope - CEA"/>
            <person name="William W."/>
        </authorList>
    </citation>
    <scope>NUCLEOTIDE SEQUENCE</scope>
</reference>
<evidence type="ECO:0000313" key="4">
    <source>
        <dbReference type="Proteomes" id="UP000692954"/>
    </source>
</evidence>
<dbReference type="AlphaFoldDB" id="A0A8S1RCN1"/>
<dbReference type="InterPro" id="IPR013099">
    <property type="entry name" value="K_chnl_dom"/>
</dbReference>
<sequence length="807" mass="96259">MSFVNASENLININSPDNSRATLVQKRRKNIETDWKSAFMLETIRNKAEKREVLVKCINRMRQSTQVKQYHSLTEKQLNVIDDLGSGYSKGIINKQVKKQEKQFESIYYESKFQMGKLKGVVLKYIEKHNINQEWSIKPSHPFIIIWNMFKLFFMLHIFILFPLIDAFGVKLDNLIVQQYEIFLFEWIFLLFDIVLRFNVQIYKNGQLMKNHQYLALQYLKSGFFLDALGIVGFSLFLFQDILYIKYIYFFKISEIKKFIKFLRYELDPQNKYKNHIKLITLFVIIFLLAHIIACLWIVAGHKEPSWLSINQLQDNEWYIQYLWAFYFAILTMTTVGYGDIVPVNEIELMACIMIVLLSSAIFAYTLNTITTVLKDIDQNKSQFNQEARIIQNYLVKKGCDTDLQRRVQQYLKSLWKWGLGEQKQNEDKIFSKLSIQLQQEINLQDKGQMLLKVPFLVNNFNIECIKELMQYIQEVYYQPGEFINLQDGVYILYKGQAEVCWGSKAYPKHICNIFQGDHYGLLNLFNVNQPKYYLKSSDFSIFYFIPTQIFKQVLKNNDKEVFCMIHDQVIFENYSNLYLFCPLCRREGHHICQDIIYKPNRAIAIAKSNKYSIQNRQKFKRLYVKQQILRNFKEIQIETCQFINDKREIMKIKYKSILDSDDQDDDPESLELQSNSQSWQFDSVQMDEQKLSNPLDENQFKPKITQQKRQIPNKRQTIIGYSRKHTSDLIQINLQQIQEVDNPQQNINQNNIENCTPKSKEKFQNIDVMQTFTKYFKQYNHENIIRKLNQKRKTVKKKMKRLSRFS</sequence>
<dbReference type="GO" id="GO:0035725">
    <property type="term" value="P:sodium ion transmembrane transport"/>
    <property type="evidence" value="ECO:0007669"/>
    <property type="project" value="TreeGrafter"/>
</dbReference>
<feature type="transmembrane region" description="Helical" evidence="1">
    <location>
        <begin position="145"/>
        <end position="170"/>
    </location>
</feature>
<feature type="transmembrane region" description="Helical" evidence="1">
    <location>
        <begin position="279"/>
        <end position="299"/>
    </location>
</feature>
<evidence type="ECO:0000313" key="3">
    <source>
        <dbReference type="EMBL" id="CAD8125103.1"/>
    </source>
</evidence>
<feature type="domain" description="Cyclic nucleotide-binding" evidence="2">
    <location>
        <begin position="457"/>
        <end position="532"/>
    </location>
</feature>
<dbReference type="InterPro" id="IPR051413">
    <property type="entry name" value="K/Na_HCN_channel"/>
</dbReference>
<dbReference type="EMBL" id="CAJJDN010000156">
    <property type="protein sequence ID" value="CAD8125103.1"/>
    <property type="molecule type" value="Genomic_DNA"/>
</dbReference>
<dbReference type="Proteomes" id="UP000692954">
    <property type="component" value="Unassembled WGS sequence"/>
</dbReference>
<dbReference type="GO" id="GO:0005249">
    <property type="term" value="F:voltage-gated potassium channel activity"/>
    <property type="evidence" value="ECO:0007669"/>
    <property type="project" value="TreeGrafter"/>
</dbReference>
<feature type="transmembrane region" description="Helical" evidence="1">
    <location>
        <begin position="319"/>
        <end position="337"/>
    </location>
</feature>
<proteinExistence type="predicted"/>
<dbReference type="GO" id="GO:0003254">
    <property type="term" value="P:regulation of membrane depolarization"/>
    <property type="evidence" value="ECO:0007669"/>
    <property type="project" value="TreeGrafter"/>
</dbReference>
<keyword evidence="1" id="KW-0472">Membrane</keyword>
<gene>
    <name evidence="3" type="ORF">PSON_ATCC_30995.1.T1560065</name>
</gene>